<dbReference type="PANTHER" id="PTHR46796:SF13">
    <property type="entry name" value="HTH-TYPE TRANSCRIPTIONAL ACTIVATOR RHAS"/>
    <property type="match status" value="1"/>
</dbReference>
<dbReference type="SMART" id="SM00342">
    <property type="entry name" value="HTH_ARAC"/>
    <property type="match status" value="1"/>
</dbReference>
<keyword evidence="2" id="KW-0805">Transcription regulation</keyword>
<reference evidence="7" key="1">
    <citation type="submission" date="2020-09" db="EMBL/GenBank/DDBJ databases">
        <authorList>
            <person name="Kim M.K."/>
        </authorList>
    </citation>
    <scope>NUCLEOTIDE SEQUENCE</scope>
    <source>
        <strain evidence="7">BT702</strain>
    </source>
</reference>
<keyword evidence="1" id="KW-0963">Cytoplasm</keyword>
<dbReference type="Proteomes" id="UP000598820">
    <property type="component" value="Unassembled WGS sequence"/>
</dbReference>
<dbReference type="PROSITE" id="PS00041">
    <property type="entry name" value="HTH_ARAC_FAMILY_1"/>
    <property type="match status" value="1"/>
</dbReference>
<accession>A0A926XZQ4</accession>
<dbReference type="InterPro" id="IPR018062">
    <property type="entry name" value="HTH_AraC-typ_CS"/>
</dbReference>
<gene>
    <name evidence="7" type="ORF">IC229_11285</name>
</gene>
<evidence type="ECO:0000256" key="1">
    <source>
        <dbReference type="ARBA" id="ARBA00022490"/>
    </source>
</evidence>
<dbReference type="PROSITE" id="PS01124">
    <property type="entry name" value="HTH_ARAC_FAMILY_2"/>
    <property type="match status" value="1"/>
</dbReference>
<sequence>MDNLAKGQFFGVSRDELSINGLTLVQSAYHNLQGCPWHYHENAYFAFTTSGTLLETYKQKEIALSAGSLTYHHSQEPHYNSRYSSFVSALHVDIDDSWFNRLDIPKSRPEGLLELGSPDLKILFARLLAETRQNGTEKKLSAESLVVMAFSQLSRSREYTDRKPAWQSRIQEMLYAHYDENLSLTHLAAQLQLHPVYLCQQFPKLFQCTLGEYVRKIKIEKATQHMMAKEPVSLTELAYACGFSDQSHFTRVFRQQTGLTPMNFRRLIR</sequence>
<keyword evidence="3" id="KW-0238">DNA-binding</keyword>
<dbReference type="Gene3D" id="1.10.10.60">
    <property type="entry name" value="Homeodomain-like"/>
    <property type="match status" value="2"/>
</dbReference>
<name>A0A926XZQ4_9BACT</name>
<evidence type="ECO:0000256" key="3">
    <source>
        <dbReference type="ARBA" id="ARBA00023125"/>
    </source>
</evidence>
<evidence type="ECO:0000256" key="2">
    <source>
        <dbReference type="ARBA" id="ARBA00023015"/>
    </source>
</evidence>
<keyword evidence="8" id="KW-1185">Reference proteome</keyword>
<comment type="caution">
    <text evidence="7">The sequence shown here is derived from an EMBL/GenBank/DDBJ whole genome shotgun (WGS) entry which is preliminary data.</text>
</comment>
<keyword evidence="4" id="KW-0010">Activator</keyword>
<dbReference type="InterPro" id="IPR037923">
    <property type="entry name" value="HTH-like"/>
</dbReference>
<evidence type="ECO:0000256" key="5">
    <source>
        <dbReference type="ARBA" id="ARBA00023163"/>
    </source>
</evidence>
<evidence type="ECO:0000256" key="4">
    <source>
        <dbReference type="ARBA" id="ARBA00023159"/>
    </source>
</evidence>
<dbReference type="GO" id="GO:0003700">
    <property type="term" value="F:DNA-binding transcription factor activity"/>
    <property type="evidence" value="ECO:0007669"/>
    <property type="project" value="InterPro"/>
</dbReference>
<dbReference type="InterPro" id="IPR018060">
    <property type="entry name" value="HTH_AraC"/>
</dbReference>
<evidence type="ECO:0000313" key="8">
    <source>
        <dbReference type="Proteomes" id="UP000598820"/>
    </source>
</evidence>
<dbReference type="InterPro" id="IPR009057">
    <property type="entry name" value="Homeodomain-like_sf"/>
</dbReference>
<feature type="domain" description="HTH araC/xylS-type" evidence="6">
    <location>
        <begin position="168"/>
        <end position="267"/>
    </location>
</feature>
<dbReference type="EMBL" id="JACWZY010000007">
    <property type="protein sequence ID" value="MBD2701222.1"/>
    <property type="molecule type" value="Genomic_DNA"/>
</dbReference>
<evidence type="ECO:0000313" key="7">
    <source>
        <dbReference type="EMBL" id="MBD2701222.1"/>
    </source>
</evidence>
<dbReference type="InterPro" id="IPR050204">
    <property type="entry name" value="AraC_XylS_family_regulators"/>
</dbReference>
<keyword evidence="5" id="KW-0804">Transcription</keyword>
<protein>
    <submittedName>
        <fullName evidence="7">Helix-turn-helix transcriptional regulator</fullName>
    </submittedName>
</protein>
<organism evidence="7 8">
    <name type="scientific">Spirosoma profusum</name>
    <dbReference type="NCBI Taxonomy" id="2771354"/>
    <lineage>
        <taxon>Bacteria</taxon>
        <taxon>Pseudomonadati</taxon>
        <taxon>Bacteroidota</taxon>
        <taxon>Cytophagia</taxon>
        <taxon>Cytophagales</taxon>
        <taxon>Cytophagaceae</taxon>
        <taxon>Spirosoma</taxon>
    </lineage>
</organism>
<dbReference type="SUPFAM" id="SSF46689">
    <property type="entry name" value="Homeodomain-like"/>
    <property type="match status" value="2"/>
</dbReference>
<dbReference type="RefSeq" id="WP_190887071.1">
    <property type="nucleotide sequence ID" value="NZ_JACWZY010000007.1"/>
</dbReference>
<dbReference type="InterPro" id="IPR020449">
    <property type="entry name" value="Tscrpt_reg_AraC-type_HTH"/>
</dbReference>
<dbReference type="SUPFAM" id="SSF51215">
    <property type="entry name" value="Regulatory protein AraC"/>
    <property type="match status" value="1"/>
</dbReference>
<dbReference type="GO" id="GO:0043565">
    <property type="term" value="F:sequence-specific DNA binding"/>
    <property type="evidence" value="ECO:0007669"/>
    <property type="project" value="InterPro"/>
</dbReference>
<dbReference type="Pfam" id="PF12833">
    <property type="entry name" value="HTH_18"/>
    <property type="match status" value="1"/>
</dbReference>
<proteinExistence type="predicted"/>
<dbReference type="PRINTS" id="PR00032">
    <property type="entry name" value="HTHARAC"/>
</dbReference>
<evidence type="ECO:0000259" key="6">
    <source>
        <dbReference type="PROSITE" id="PS01124"/>
    </source>
</evidence>
<dbReference type="PANTHER" id="PTHR46796">
    <property type="entry name" value="HTH-TYPE TRANSCRIPTIONAL ACTIVATOR RHAS-RELATED"/>
    <property type="match status" value="1"/>
</dbReference>
<dbReference type="AlphaFoldDB" id="A0A926XZQ4"/>